<dbReference type="PANTHER" id="PTHR43394:SF1">
    <property type="entry name" value="ATP-BINDING CASSETTE SUB-FAMILY B MEMBER 10, MITOCHONDRIAL"/>
    <property type="match status" value="1"/>
</dbReference>
<gene>
    <name evidence="11" type="ORF">GCM10025868_00480</name>
</gene>
<keyword evidence="5 8" id="KW-1133">Transmembrane helix</keyword>
<dbReference type="PROSITE" id="PS00211">
    <property type="entry name" value="ABC_TRANSPORTER_1"/>
    <property type="match status" value="1"/>
</dbReference>
<dbReference type="InterPro" id="IPR039421">
    <property type="entry name" value="Type_1_exporter"/>
</dbReference>
<evidence type="ECO:0000256" key="3">
    <source>
        <dbReference type="ARBA" id="ARBA00022741"/>
    </source>
</evidence>
<feature type="compositionally biased region" description="Basic and acidic residues" evidence="7">
    <location>
        <begin position="99"/>
        <end position="121"/>
    </location>
</feature>
<dbReference type="Gene3D" id="1.20.1560.10">
    <property type="entry name" value="ABC transporter type 1, transmembrane domain"/>
    <property type="match status" value="1"/>
</dbReference>
<keyword evidence="12" id="KW-1185">Reference proteome</keyword>
<accession>A0ABQ6JBE5</accession>
<evidence type="ECO:0000256" key="4">
    <source>
        <dbReference type="ARBA" id="ARBA00022840"/>
    </source>
</evidence>
<feature type="transmembrane region" description="Helical" evidence="8">
    <location>
        <begin position="409"/>
        <end position="427"/>
    </location>
</feature>
<dbReference type="InterPro" id="IPR017871">
    <property type="entry name" value="ABC_transporter-like_CS"/>
</dbReference>
<feature type="region of interest" description="Disordered" evidence="7">
    <location>
        <begin position="89"/>
        <end position="121"/>
    </location>
</feature>
<evidence type="ECO:0000313" key="11">
    <source>
        <dbReference type="EMBL" id="GMA84798.1"/>
    </source>
</evidence>
<feature type="transmembrane region" description="Helical" evidence="8">
    <location>
        <begin position="185"/>
        <end position="206"/>
    </location>
</feature>
<comment type="subcellular location">
    <subcellularLocation>
        <location evidence="1">Cell membrane</location>
        <topology evidence="1">Multi-pass membrane protein</topology>
    </subcellularLocation>
</comment>
<keyword evidence="2 8" id="KW-0812">Transmembrane</keyword>
<evidence type="ECO:0000256" key="6">
    <source>
        <dbReference type="ARBA" id="ARBA00023136"/>
    </source>
</evidence>
<dbReference type="PANTHER" id="PTHR43394">
    <property type="entry name" value="ATP-DEPENDENT PERMEASE MDL1, MITOCHONDRIAL"/>
    <property type="match status" value="1"/>
</dbReference>
<feature type="transmembrane region" description="Helical" evidence="8">
    <location>
        <begin position="366"/>
        <end position="389"/>
    </location>
</feature>
<dbReference type="Pfam" id="PF00005">
    <property type="entry name" value="ABC_tran"/>
    <property type="match status" value="1"/>
</dbReference>
<evidence type="ECO:0000256" key="2">
    <source>
        <dbReference type="ARBA" id="ARBA00022692"/>
    </source>
</evidence>
<dbReference type="CDD" id="cd18548">
    <property type="entry name" value="ABC_6TM_Tm287_like"/>
    <property type="match status" value="1"/>
</dbReference>
<comment type="caution">
    <text evidence="11">The sequence shown here is derived from an EMBL/GenBank/DDBJ whole genome shotgun (WGS) entry which is preliminary data.</text>
</comment>
<dbReference type="SMART" id="SM00382">
    <property type="entry name" value="AAA"/>
    <property type="match status" value="1"/>
</dbReference>
<feature type="domain" description="ABC transmembrane type-1" evidence="10">
    <location>
        <begin position="146"/>
        <end position="429"/>
    </location>
</feature>
<dbReference type="InterPro" id="IPR027417">
    <property type="entry name" value="P-loop_NTPase"/>
</dbReference>
<dbReference type="Proteomes" id="UP001157017">
    <property type="component" value="Unassembled WGS sequence"/>
</dbReference>
<evidence type="ECO:0000256" key="1">
    <source>
        <dbReference type="ARBA" id="ARBA00004651"/>
    </source>
</evidence>
<dbReference type="PROSITE" id="PS50929">
    <property type="entry name" value="ABC_TM1F"/>
    <property type="match status" value="1"/>
</dbReference>
<dbReference type="InterPro" id="IPR003593">
    <property type="entry name" value="AAA+_ATPase"/>
</dbReference>
<name>A0ABQ6JBE5_9ACTN</name>
<feature type="transmembrane region" description="Helical" evidence="8">
    <location>
        <begin position="260"/>
        <end position="280"/>
    </location>
</feature>
<dbReference type="InterPro" id="IPR036640">
    <property type="entry name" value="ABC1_TM_sf"/>
</dbReference>
<keyword evidence="3" id="KW-0547">Nucleotide-binding</keyword>
<dbReference type="Pfam" id="PF00664">
    <property type="entry name" value="ABC_membrane"/>
    <property type="match status" value="1"/>
</dbReference>
<protein>
    <submittedName>
        <fullName evidence="11">Multidrug ABC transporter ATP-binding protein</fullName>
    </submittedName>
</protein>
<dbReference type="PROSITE" id="PS50893">
    <property type="entry name" value="ABC_TRANSPORTER_2"/>
    <property type="match status" value="1"/>
</dbReference>
<feature type="transmembrane region" description="Helical" evidence="8">
    <location>
        <begin position="286"/>
        <end position="305"/>
    </location>
</feature>
<feature type="domain" description="ABC transporter" evidence="9">
    <location>
        <begin position="463"/>
        <end position="698"/>
    </location>
</feature>
<dbReference type="GO" id="GO:0005524">
    <property type="term" value="F:ATP binding"/>
    <property type="evidence" value="ECO:0007669"/>
    <property type="project" value="UniProtKB-KW"/>
</dbReference>
<organism evidence="11 12">
    <name type="scientific">Angustibacter aerolatus</name>
    <dbReference type="NCBI Taxonomy" id="1162965"/>
    <lineage>
        <taxon>Bacteria</taxon>
        <taxon>Bacillati</taxon>
        <taxon>Actinomycetota</taxon>
        <taxon>Actinomycetes</taxon>
        <taxon>Kineosporiales</taxon>
        <taxon>Kineosporiaceae</taxon>
    </lineage>
</organism>
<evidence type="ECO:0000259" key="9">
    <source>
        <dbReference type="PROSITE" id="PS50893"/>
    </source>
</evidence>
<dbReference type="SUPFAM" id="SSF52540">
    <property type="entry name" value="P-loop containing nucleoside triphosphate hydrolases"/>
    <property type="match status" value="1"/>
</dbReference>
<evidence type="ECO:0000313" key="12">
    <source>
        <dbReference type="Proteomes" id="UP001157017"/>
    </source>
</evidence>
<dbReference type="InterPro" id="IPR011527">
    <property type="entry name" value="ABC1_TM_dom"/>
</dbReference>
<keyword evidence="4 11" id="KW-0067">ATP-binding</keyword>
<keyword evidence="6 8" id="KW-0472">Membrane</keyword>
<dbReference type="InterPro" id="IPR003439">
    <property type="entry name" value="ABC_transporter-like_ATP-bd"/>
</dbReference>
<feature type="transmembrane region" description="Helical" evidence="8">
    <location>
        <begin position="144"/>
        <end position="165"/>
    </location>
</feature>
<evidence type="ECO:0000256" key="7">
    <source>
        <dbReference type="SAM" id="MobiDB-lite"/>
    </source>
</evidence>
<evidence type="ECO:0000259" key="10">
    <source>
        <dbReference type="PROSITE" id="PS50929"/>
    </source>
</evidence>
<evidence type="ECO:0000256" key="5">
    <source>
        <dbReference type="ARBA" id="ARBA00022989"/>
    </source>
</evidence>
<feature type="compositionally biased region" description="Basic residues" evidence="7">
    <location>
        <begin position="518"/>
        <end position="533"/>
    </location>
</feature>
<dbReference type="Gene3D" id="3.40.50.300">
    <property type="entry name" value="P-loop containing nucleotide triphosphate hydrolases"/>
    <property type="match status" value="1"/>
</dbReference>
<dbReference type="SUPFAM" id="SSF90123">
    <property type="entry name" value="ABC transporter transmembrane region"/>
    <property type="match status" value="1"/>
</dbReference>
<dbReference type="EMBL" id="BSUZ01000001">
    <property type="protein sequence ID" value="GMA84798.1"/>
    <property type="molecule type" value="Genomic_DNA"/>
</dbReference>
<reference evidence="12" key="1">
    <citation type="journal article" date="2019" name="Int. J. Syst. Evol. Microbiol.">
        <title>The Global Catalogue of Microorganisms (GCM) 10K type strain sequencing project: providing services to taxonomists for standard genome sequencing and annotation.</title>
        <authorList>
            <consortium name="The Broad Institute Genomics Platform"/>
            <consortium name="The Broad Institute Genome Sequencing Center for Infectious Disease"/>
            <person name="Wu L."/>
            <person name="Ma J."/>
        </authorList>
    </citation>
    <scope>NUCLEOTIDE SEQUENCE [LARGE SCALE GENOMIC DNA]</scope>
    <source>
        <strain evidence="12">NBRC 108730</strain>
    </source>
</reference>
<evidence type="ECO:0000256" key="8">
    <source>
        <dbReference type="SAM" id="Phobius"/>
    </source>
</evidence>
<feature type="region of interest" description="Disordered" evidence="7">
    <location>
        <begin position="513"/>
        <end position="547"/>
    </location>
</feature>
<proteinExistence type="predicted"/>
<sequence length="706" mass="75988">MRDLQAVDVDQPLEARLVEVVQVMQERLQHVWALMLAMGRDRPPDAERLRGGAARPKLVGSGPALDAVRALVEPDRDALRVEVDEARAPAAGAHLRRHPPADHRRTADDRRRDRVDAARRPPDARRRLMLTRLLRTHLEPYRRLLAGVVALRLLATIASLLLPSLNADLIDRGVAVGDTGAILRIGRWMLLVALVQGAASYGAVVLGSRTAAGFGRDVRGALFHRVGTFSAREIGQARRAVADHPHHERRHAGAGCSCRLSCSLLVAAPITCVGGVVMALREDLGLSWLMGVSVPVLAVSIGLVARRMVPGFRSMQVRIDAVNRVLREQITGVRVVRAFVREPFERQRFARVNGELTETATAVGRLTALMFPIVMLVLNVSSVAVLWFGGHRIADGQMQVGALTAFLSYLLQILMSVMMATFVLVMVPRAAVCAERIEEVLGTASSVVPPAVPVRPPGRGADLVLDHVGFTYPGADAPVLRDVTLTARAGQTTAVVGSTGSGKTTLVQAGAAVDGRDHRRGAARRRRRARPRTGRPVGPHRAGAAAAVPVWRHRREQPAAGRARRHGRRAWAALDVAQARDFVEAMAQGLLSPVAQGGTNLSGGQRQRLAIARAVVRRPAVYLFDDAFSALDLRTDARVRAALRPVVADSVVLVVAQRVSTVVDADQIVVLEGGAVVGLGRHDDLLATCPTYREIVASQATAEEAA</sequence>